<dbReference type="Pfam" id="PF09366">
    <property type="entry name" value="DUF1997"/>
    <property type="match status" value="1"/>
</dbReference>
<keyword evidence="10 12" id="KW-0539">Nucleus</keyword>
<evidence type="ECO:0000256" key="10">
    <source>
        <dbReference type="ARBA" id="ARBA00023242"/>
    </source>
</evidence>
<comment type="caution">
    <text evidence="15">The sequence shown here is derived from an EMBL/GenBank/DDBJ whole genome shotgun (WGS) entry which is preliminary data.</text>
</comment>
<comment type="function">
    <text evidence="1">Core component of nucleosome. Nucleosomes wrap and compact DNA into chromatin, limiting DNA accessibility to the cellular machineries which require DNA as a template. Histones thereby play a central role in transcription regulation, DNA repair, DNA replication and chromosomal stability. DNA accessibility is regulated via a complex set of post-translational modifications of histones, also called histone code, and nucleosome remodeling.</text>
</comment>
<dbReference type="OrthoDB" id="426136at2759"/>
<dbReference type="PRINTS" id="PR00621">
    <property type="entry name" value="HISTONEH2B"/>
</dbReference>
<dbReference type="SUPFAM" id="SSF47113">
    <property type="entry name" value="Histone-fold"/>
    <property type="match status" value="1"/>
</dbReference>
<dbReference type="EMBL" id="QGNW01001495">
    <property type="protein sequence ID" value="RVW39058.1"/>
    <property type="molecule type" value="Genomic_DNA"/>
</dbReference>
<evidence type="ECO:0000256" key="11">
    <source>
        <dbReference type="ARBA" id="ARBA00023269"/>
    </source>
</evidence>
<evidence type="ECO:0000256" key="8">
    <source>
        <dbReference type="ARBA" id="ARBA00022990"/>
    </source>
</evidence>
<comment type="subcellular location">
    <subcellularLocation>
        <location evidence="3">Chromosome</location>
    </subcellularLocation>
    <subcellularLocation>
        <location evidence="2 12">Nucleus</location>
    </subcellularLocation>
</comment>
<protein>
    <recommendedName>
        <fullName evidence="12">Histone H2B</fullName>
    </recommendedName>
</protein>
<dbReference type="GO" id="GO:0000786">
    <property type="term" value="C:nucleosome"/>
    <property type="evidence" value="ECO:0007669"/>
    <property type="project" value="UniProtKB-KW"/>
</dbReference>
<feature type="domain" description="Core Histone H2A/H2B/H3" evidence="14">
    <location>
        <begin position="42"/>
        <end position="121"/>
    </location>
</feature>
<dbReference type="GO" id="GO:0046982">
    <property type="term" value="F:protein heterodimerization activity"/>
    <property type="evidence" value="ECO:0007669"/>
    <property type="project" value="InterPro"/>
</dbReference>
<evidence type="ECO:0000256" key="7">
    <source>
        <dbReference type="ARBA" id="ARBA00022843"/>
    </source>
</evidence>
<accession>A0A438DUV8</accession>
<dbReference type="PROSITE" id="PS00357">
    <property type="entry name" value="HISTONE_H2B"/>
    <property type="match status" value="1"/>
</dbReference>
<feature type="compositionally biased region" description="Basic and acidic residues" evidence="13">
    <location>
        <begin position="1"/>
        <end position="45"/>
    </location>
</feature>
<evidence type="ECO:0000259" key="14">
    <source>
        <dbReference type="Pfam" id="PF00125"/>
    </source>
</evidence>
<evidence type="ECO:0000256" key="2">
    <source>
        <dbReference type="ARBA" id="ARBA00004123"/>
    </source>
</evidence>
<keyword evidence="5 12" id="KW-0158">Chromosome</keyword>
<sequence length="400" mass="45507">MAPKAEKKPAEKKPAGGEEKKAEKAPAEKKPRAEKKLPKDASSTDKKKKRTRKNVETYKIYIFKVLKQVHPDIGISSKAMGIMNSFINDIFEKLAQEASRLARYNKKPTITSREIQTAVRLVLPGELAKHAVSEGTKAFYCPVISVYPAVHFSLCTARDSRLRFALVSEFNREVRPYNHKSRIRLKRPNPTPLTCAWASSKPVLHPLILDLPNPSSSSTLTLVTVPYTPHSLLLNTDYMALTFPLTNLRSICFHRQNPRSSLNVKHILFSYNESSKPSFRISADLAPKARFVARRRESVSVKQLERPLVEYMSLPASQYSVLDAERIERVDDNTFRCYVYRFRFFAFEVCPVLMVKVEEQPNGCCIRLLSCKLEGSPVVVAQNEKFHELCMIIAFECLIT</sequence>
<dbReference type="InterPro" id="IPR055333">
    <property type="entry name" value="HISTONE_H2B_site"/>
</dbReference>
<evidence type="ECO:0000256" key="9">
    <source>
        <dbReference type="ARBA" id="ARBA00023125"/>
    </source>
</evidence>
<evidence type="ECO:0000256" key="4">
    <source>
        <dbReference type="ARBA" id="ARBA00006846"/>
    </source>
</evidence>
<dbReference type="GO" id="GO:0030527">
    <property type="term" value="F:structural constituent of chromatin"/>
    <property type="evidence" value="ECO:0007669"/>
    <property type="project" value="InterPro"/>
</dbReference>
<evidence type="ECO:0000256" key="5">
    <source>
        <dbReference type="ARBA" id="ARBA00022454"/>
    </source>
</evidence>
<dbReference type="Proteomes" id="UP000288805">
    <property type="component" value="Unassembled WGS sequence"/>
</dbReference>
<proteinExistence type="inferred from homology"/>
<keyword evidence="11 12" id="KW-0544">Nucleosome core</keyword>
<dbReference type="InterPro" id="IPR000558">
    <property type="entry name" value="Histone_H2B"/>
</dbReference>
<evidence type="ECO:0000256" key="12">
    <source>
        <dbReference type="RuleBase" id="RU000451"/>
    </source>
</evidence>
<dbReference type="CDD" id="cd22910">
    <property type="entry name" value="HFD_H2B"/>
    <property type="match status" value="1"/>
</dbReference>
<evidence type="ECO:0000256" key="13">
    <source>
        <dbReference type="SAM" id="MobiDB-lite"/>
    </source>
</evidence>
<keyword evidence="8" id="KW-0007">Acetylation</keyword>
<dbReference type="SMART" id="SM00427">
    <property type="entry name" value="H2B"/>
    <property type="match status" value="1"/>
</dbReference>
<dbReference type="AlphaFoldDB" id="A0A438DUV8"/>
<evidence type="ECO:0000256" key="3">
    <source>
        <dbReference type="ARBA" id="ARBA00004286"/>
    </source>
</evidence>
<dbReference type="GO" id="GO:0003677">
    <property type="term" value="F:DNA binding"/>
    <property type="evidence" value="ECO:0007669"/>
    <property type="project" value="UniProtKB-KW"/>
</dbReference>
<dbReference type="InterPro" id="IPR007125">
    <property type="entry name" value="H2A/H2B/H3"/>
</dbReference>
<evidence type="ECO:0000313" key="15">
    <source>
        <dbReference type="EMBL" id="RVW39058.1"/>
    </source>
</evidence>
<comment type="subunit">
    <text evidence="12">The nucleosome is a histone octamer containing two molecules each of H2A, H2B, H3 and H4 assembled in one H3-H4 heterotetramer and two H2A-H2B heterodimers. The octamer wraps approximately 147 bp of DNA.</text>
</comment>
<evidence type="ECO:0000256" key="1">
    <source>
        <dbReference type="ARBA" id="ARBA00002001"/>
    </source>
</evidence>
<reference evidence="15 16" key="1">
    <citation type="journal article" date="2018" name="PLoS Genet.">
        <title>Population sequencing reveals clonal diversity and ancestral inbreeding in the grapevine cultivar Chardonnay.</title>
        <authorList>
            <person name="Roach M.J."/>
            <person name="Johnson D.L."/>
            <person name="Bohlmann J."/>
            <person name="van Vuuren H.J."/>
            <person name="Jones S.J."/>
            <person name="Pretorius I.S."/>
            <person name="Schmidt S.A."/>
            <person name="Borneman A.R."/>
        </authorList>
    </citation>
    <scope>NUCLEOTIDE SEQUENCE [LARGE SCALE GENOMIC DNA]</scope>
    <source>
        <strain evidence="16">cv. Chardonnay</strain>
        <tissue evidence="15">Leaf</tissue>
    </source>
</reference>
<evidence type="ECO:0000313" key="16">
    <source>
        <dbReference type="Proteomes" id="UP000288805"/>
    </source>
</evidence>
<dbReference type="Pfam" id="PF00125">
    <property type="entry name" value="Histone"/>
    <property type="match status" value="1"/>
</dbReference>
<dbReference type="InterPro" id="IPR018971">
    <property type="entry name" value="DUF1997"/>
</dbReference>
<dbReference type="Gene3D" id="1.10.20.10">
    <property type="entry name" value="Histone, subunit A"/>
    <property type="match status" value="1"/>
</dbReference>
<keyword evidence="7" id="KW-0832">Ubl conjugation</keyword>
<dbReference type="GO" id="GO:0005634">
    <property type="term" value="C:nucleus"/>
    <property type="evidence" value="ECO:0007669"/>
    <property type="project" value="UniProtKB-SubCell"/>
</dbReference>
<dbReference type="InterPro" id="IPR009072">
    <property type="entry name" value="Histone-fold"/>
</dbReference>
<name>A0A438DUV8_VITVI</name>
<comment type="similarity">
    <text evidence="4 12">Belongs to the histone H2B family.</text>
</comment>
<feature type="region of interest" description="Disordered" evidence="13">
    <location>
        <begin position="1"/>
        <end position="50"/>
    </location>
</feature>
<keyword evidence="9 12" id="KW-0238">DNA-binding</keyword>
<dbReference type="PANTHER" id="PTHR23428">
    <property type="entry name" value="HISTONE H2B"/>
    <property type="match status" value="1"/>
</dbReference>
<organism evidence="15 16">
    <name type="scientific">Vitis vinifera</name>
    <name type="common">Grape</name>
    <dbReference type="NCBI Taxonomy" id="29760"/>
    <lineage>
        <taxon>Eukaryota</taxon>
        <taxon>Viridiplantae</taxon>
        <taxon>Streptophyta</taxon>
        <taxon>Embryophyta</taxon>
        <taxon>Tracheophyta</taxon>
        <taxon>Spermatophyta</taxon>
        <taxon>Magnoliopsida</taxon>
        <taxon>eudicotyledons</taxon>
        <taxon>Gunneridae</taxon>
        <taxon>Pentapetalae</taxon>
        <taxon>rosids</taxon>
        <taxon>Vitales</taxon>
        <taxon>Vitaceae</taxon>
        <taxon>Viteae</taxon>
        <taxon>Vitis</taxon>
    </lineage>
</organism>
<keyword evidence="6" id="KW-1017">Isopeptide bond</keyword>
<evidence type="ECO:0000256" key="6">
    <source>
        <dbReference type="ARBA" id="ARBA00022499"/>
    </source>
</evidence>
<gene>
    <name evidence="15" type="primary">HIS2B_5</name>
    <name evidence="15" type="ORF">CK203_084172</name>
</gene>
<dbReference type="FunFam" id="1.10.20.10:FF:000014">
    <property type="entry name" value="Histone H2B"/>
    <property type="match status" value="1"/>
</dbReference>